<dbReference type="SUPFAM" id="SSF55961">
    <property type="entry name" value="Bet v1-like"/>
    <property type="match status" value="1"/>
</dbReference>
<dbReference type="OrthoDB" id="9805228at2"/>
<keyword evidence="4" id="KW-1185">Reference proteome</keyword>
<evidence type="ECO:0000256" key="1">
    <source>
        <dbReference type="ARBA" id="ARBA00006817"/>
    </source>
</evidence>
<dbReference type="RefSeq" id="WP_108851426.1">
    <property type="nucleotide sequence ID" value="NZ_OMOQ01000001.1"/>
</dbReference>
<reference evidence="3 4" key="1">
    <citation type="submission" date="2018-03" db="EMBL/GenBank/DDBJ databases">
        <authorList>
            <person name="Keele B.F."/>
        </authorList>
    </citation>
    <scope>NUCLEOTIDE SEQUENCE [LARGE SCALE GENOMIC DNA]</scope>
    <source>
        <strain evidence="3 4">CECT 8626</strain>
    </source>
</reference>
<evidence type="ECO:0000313" key="4">
    <source>
        <dbReference type="Proteomes" id="UP000244924"/>
    </source>
</evidence>
<evidence type="ECO:0000313" key="3">
    <source>
        <dbReference type="EMBL" id="SPH16936.1"/>
    </source>
</evidence>
<dbReference type="CDD" id="cd08896">
    <property type="entry name" value="SRPBCC_CalC_Aha1-like_3"/>
    <property type="match status" value="1"/>
</dbReference>
<proteinExistence type="inferred from homology"/>
<name>A0A2R8B2T1_9RHOB</name>
<organism evidence="3 4">
    <name type="scientific">Albidovulum aquaemixtae</name>
    <dbReference type="NCBI Taxonomy" id="1542388"/>
    <lineage>
        <taxon>Bacteria</taxon>
        <taxon>Pseudomonadati</taxon>
        <taxon>Pseudomonadota</taxon>
        <taxon>Alphaproteobacteria</taxon>
        <taxon>Rhodobacterales</taxon>
        <taxon>Paracoccaceae</taxon>
        <taxon>Albidovulum</taxon>
    </lineage>
</organism>
<dbReference type="InterPro" id="IPR013538">
    <property type="entry name" value="ASHA1/2-like_C"/>
</dbReference>
<dbReference type="Gene3D" id="3.30.530.20">
    <property type="match status" value="1"/>
</dbReference>
<feature type="domain" description="Activator of Hsp90 ATPase homologue 1/2-like C-terminal" evidence="2">
    <location>
        <begin position="20"/>
        <end position="156"/>
    </location>
</feature>
<dbReference type="Pfam" id="PF08327">
    <property type="entry name" value="AHSA1"/>
    <property type="match status" value="1"/>
</dbReference>
<sequence length="159" mass="18199">MTTKTEAGPEHVLTLERVIDAPVDKVWRCWTEPELLEKWFCPKPWYVSDAKIDLKPGGEFSSVMHGPNGEKFDNMGVFLEIEPQRRLVTTDAFRPGWIPNGRAFMAAEMRFEDAGGGKTRYIARAMHWNEDTLKEHEQMGFREGWGKAADQLETLAKSL</sequence>
<accession>A0A2R8B2T1</accession>
<gene>
    <name evidence="3" type="ORF">DEA8626_00450</name>
</gene>
<dbReference type="EMBL" id="OMOQ01000001">
    <property type="protein sequence ID" value="SPH16936.1"/>
    <property type="molecule type" value="Genomic_DNA"/>
</dbReference>
<evidence type="ECO:0000259" key="2">
    <source>
        <dbReference type="Pfam" id="PF08327"/>
    </source>
</evidence>
<dbReference type="AlphaFoldDB" id="A0A2R8B2T1"/>
<comment type="similarity">
    <text evidence="1">Belongs to the AHA1 family.</text>
</comment>
<dbReference type="InterPro" id="IPR023393">
    <property type="entry name" value="START-like_dom_sf"/>
</dbReference>
<protein>
    <recommendedName>
        <fullName evidence="2">Activator of Hsp90 ATPase homologue 1/2-like C-terminal domain-containing protein</fullName>
    </recommendedName>
</protein>
<dbReference type="Proteomes" id="UP000244924">
    <property type="component" value="Unassembled WGS sequence"/>
</dbReference>